<dbReference type="Pfam" id="PF13692">
    <property type="entry name" value="Glyco_trans_1_4"/>
    <property type="match status" value="1"/>
</dbReference>
<protein>
    <submittedName>
        <fullName evidence="2">Glycosyltransferase</fullName>
    </submittedName>
</protein>
<feature type="domain" description="Glycosyltransferase subfamily 4-like N-terminal" evidence="1">
    <location>
        <begin position="17"/>
        <end position="172"/>
    </location>
</feature>
<dbReference type="Gene3D" id="3.40.50.2000">
    <property type="entry name" value="Glycogen Phosphorylase B"/>
    <property type="match status" value="2"/>
</dbReference>
<dbReference type="PANTHER" id="PTHR12526:SF638">
    <property type="entry name" value="SPORE COAT PROTEIN SA"/>
    <property type="match status" value="1"/>
</dbReference>
<evidence type="ECO:0000313" key="2">
    <source>
        <dbReference type="EMBL" id="RCU58621.1"/>
    </source>
</evidence>
<dbReference type="InterPro" id="IPR028098">
    <property type="entry name" value="Glyco_trans_4-like_N"/>
</dbReference>
<dbReference type="GO" id="GO:0016757">
    <property type="term" value="F:glycosyltransferase activity"/>
    <property type="evidence" value="ECO:0007669"/>
    <property type="project" value="TreeGrafter"/>
</dbReference>
<reference evidence="2 3" key="1">
    <citation type="submission" date="2018-07" db="EMBL/GenBank/DDBJ databases">
        <title>Oceanihabitans testaceum sp. nov., isolated from marine sediment.</title>
        <authorList>
            <person name="Li C.-M."/>
        </authorList>
    </citation>
    <scope>NUCLEOTIDE SEQUENCE [LARGE SCALE GENOMIC DNA]</scope>
    <source>
        <strain evidence="2 3">S9-10</strain>
    </source>
</reference>
<name>A0A368PBL7_9FLAO</name>
<gene>
    <name evidence="2" type="ORF">DU428_04385</name>
</gene>
<keyword evidence="2" id="KW-0808">Transferase</keyword>
<evidence type="ECO:0000313" key="3">
    <source>
        <dbReference type="Proteomes" id="UP000252249"/>
    </source>
</evidence>
<dbReference type="AlphaFoldDB" id="A0A368PBL7"/>
<dbReference type="Pfam" id="PF13439">
    <property type="entry name" value="Glyco_transf_4"/>
    <property type="match status" value="1"/>
</dbReference>
<keyword evidence="3" id="KW-1185">Reference proteome</keyword>
<dbReference type="Proteomes" id="UP000252249">
    <property type="component" value="Unassembled WGS sequence"/>
</dbReference>
<dbReference type="OrthoDB" id="1116389at2"/>
<evidence type="ECO:0000259" key="1">
    <source>
        <dbReference type="Pfam" id="PF13439"/>
    </source>
</evidence>
<organism evidence="2 3">
    <name type="scientific">Oceanihabitans sediminis</name>
    <dbReference type="NCBI Taxonomy" id="1812012"/>
    <lineage>
        <taxon>Bacteria</taxon>
        <taxon>Pseudomonadati</taxon>
        <taxon>Bacteroidota</taxon>
        <taxon>Flavobacteriia</taxon>
        <taxon>Flavobacteriales</taxon>
        <taxon>Flavobacteriaceae</taxon>
        <taxon>Oceanihabitans</taxon>
    </lineage>
</organism>
<accession>A0A368PBL7</accession>
<dbReference type="EMBL" id="QPIG01000001">
    <property type="protein sequence ID" value="RCU58621.1"/>
    <property type="molecule type" value="Genomic_DNA"/>
</dbReference>
<dbReference type="RefSeq" id="WP_113966774.1">
    <property type="nucleotide sequence ID" value="NZ_QNRP01000011.1"/>
</dbReference>
<comment type="caution">
    <text evidence="2">The sequence shown here is derived from an EMBL/GenBank/DDBJ whole genome shotgun (WGS) entry which is preliminary data.</text>
</comment>
<proteinExistence type="predicted"/>
<dbReference type="CDD" id="cd03801">
    <property type="entry name" value="GT4_PimA-like"/>
    <property type="match status" value="1"/>
</dbReference>
<sequence>MNKKIVILHPAFWKQAMGGAEIQIKYLVDYLLDNNVQVHYVFEDKNIKMEDVDNHNLILYPLPRIKISKRFGNRWFLYQNKINRILKAVKPNGIYTRFYSSWSGFAATYANENSIPHVWAIASDNDLKVLDQPLNPIKPLDIFENKYVKHAFKKATHIIVQNKWQEHELLQKHNRMGVYLSQAAPLEKDSSPKKDNNIINIVWIANMKPLKRPELFIELVKHYRGKVGIHFKMVGRLSPKYSTLIKEEENHNPSFKFLGELTNTEVNGLLLSTDILINTSDYEGFSNTFIQAWLRKNIVISMNSNPDKILSNYKVGYLCPTINQVIEKVDCLRENPENLYKMQEDSFRYARENHSLERNLEVITNLLKIN</sequence>
<dbReference type="SUPFAM" id="SSF53756">
    <property type="entry name" value="UDP-Glycosyltransferase/glycogen phosphorylase"/>
    <property type="match status" value="1"/>
</dbReference>
<dbReference type="PANTHER" id="PTHR12526">
    <property type="entry name" value="GLYCOSYLTRANSFERASE"/>
    <property type="match status" value="1"/>
</dbReference>